<dbReference type="EMBL" id="JAAGYR010000008">
    <property type="protein sequence ID" value="NEN75737.1"/>
    <property type="molecule type" value="Genomic_DNA"/>
</dbReference>
<feature type="domain" description="Abortive infection phage resistance protein N-terminal" evidence="2">
    <location>
        <begin position="29"/>
        <end position="173"/>
    </location>
</feature>
<dbReference type="Proteomes" id="UP000477651">
    <property type="component" value="Unassembled WGS sequence"/>
</dbReference>
<protein>
    <submittedName>
        <fullName evidence="3">AIPR family protein</fullName>
    </submittedName>
</protein>
<proteinExistence type="predicted"/>
<dbReference type="AlphaFoldDB" id="A0A6L9Y793"/>
<keyword evidence="4" id="KW-1185">Reference proteome</keyword>
<gene>
    <name evidence="3" type="ORF">F9B74_05270</name>
</gene>
<evidence type="ECO:0000259" key="1">
    <source>
        <dbReference type="Pfam" id="PF10592"/>
    </source>
</evidence>
<comment type="caution">
    <text evidence="3">The sequence shown here is derived from an EMBL/GenBank/DDBJ whole genome shotgun (WGS) entry which is preliminary data.</text>
</comment>
<dbReference type="Pfam" id="PF10592">
    <property type="entry name" value="AIPR"/>
    <property type="match status" value="1"/>
</dbReference>
<sequence length="764" mass="88296">MTLDEYYTEIMNDISYAASANSEYKGDCFREKISEVLEDSGYFSDQPEWVSYKSNAGRIDGVYFDEQKAELLVIVLDFKDDENIQSLPQGEIETIVKSAKRFYERSLEKEFYQRMEESSSGYEAARYIYDRRDLIKSLKIILLSNRKLSDRVKSVSVEGIDRVEIWDIDRIYQYEQSRGKSESIKIDIQKLEIKIPLLLASQANGVDSYLGVIPAKFLVDIYSEYGSRLLETNVRSFLQFKGGVNKGIKNTVITEPVQFFSYNNGLTATADSIKRDEKGNLIFIENLQIVNGGQTTVSLYMTANDKKYDTNISKVYVPIKLMVLENTTEHNREALLANIARYANSQNKINDSDLQSNHEFHRYIQECSRRILAPGAIRDSGWYYERARGSYEHEKNTQKSMALKRSFEEKFPKKQKITKIDLAKLILIFNSQPQDAVKGAEIAYKMSFKFIDAAWKDENTKKNFNDCYFRDIIAQKLIYDACHEVVYSNNSFVGNTRAAITAYSVALMCELLKRKGLRFDFDQIWREQKITVTIKKEFANLSEAVNRCITDSANRKNKAILSYSKSKEAFEDILNIADSVVLGDNILREMKPLFEERVEVAKRESKFINNTKDILVQFTRSSVANWREVILVAREQKVLTDLEMQLLQKIIQYLETIGSDIPSEDELKNIQEIIVRLHTKHGIILVAEEEGIPSTDYLLHYSNESWRKLVDKTHNLADISQEELRVLSPIMSFLAGRSPKPSEYNLKQAQIFLKKLKKYSIFLE</sequence>
<feature type="domain" description="Abortive phage infection protein C-terminal" evidence="1">
    <location>
        <begin position="230"/>
        <end position="552"/>
    </location>
</feature>
<evidence type="ECO:0000313" key="3">
    <source>
        <dbReference type="EMBL" id="NEN75737.1"/>
    </source>
</evidence>
<name>A0A6L9Y793_9BURK</name>
<dbReference type="InterPro" id="IPR018891">
    <property type="entry name" value="AIPR_C"/>
</dbReference>
<dbReference type="RefSeq" id="WP_163764336.1">
    <property type="nucleotide sequence ID" value="NZ_JAAGYR010000008.1"/>
</dbReference>
<evidence type="ECO:0000259" key="2">
    <source>
        <dbReference type="Pfam" id="PF22879"/>
    </source>
</evidence>
<evidence type="ECO:0000313" key="4">
    <source>
        <dbReference type="Proteomes" id="UP000477651"/>
    </source>
</evidence>
<dbReference type="InterPro" id="IPR055101">
    <property type="entry name" value="AIPR_N"/>
</dbReference>
<organism evidence="3 4">
    <name type="scientific">Pelistega ratti</name>
    <dbReference type="NCBI Taxonomy" id="2652177"/>
    <lineage>
        <taxon>Bacteria</taxon>
        <taxon>Pseudomonadati</taxon>
        <taxon>Pseudomonadota</taxon>
        <taxon>Betaproteobacteria</taxon>
        <taxon>Burkholderiales</taxon>
        <taxon>Alcaligenaceae</taxon>
        <taxon>Pelistega</taxon>
    </lineage>
</organism>
<accession>A0A6L9Y793</accession>
<reference evidence="3 4" key="1">
    <citation type="submission" date="2020-02" db="EMBL/GenBank/DDBJ databases">
        <title>Pelistega sp. NLN82 were isolated from wild rodents of the Hainan Island.</title>
        <authorList>
            <person name="Niu N."/>
            <person name="Zhou J."/>
        </authorList>
    </citation>
    <scope>NUCLEOTIDE SEQUENCE [LARGE SCALE GENOMIC DNA]</scope>
    <source>
        <strain evidence="3 4">NLN82</strain>
    </source>
</reference>
<dbReference type="Pfam" id="PF22879">
    <property type="entry name" value="AIPR_N"/>
    <property type="match status" value="1"/>
</dbReference>